<dbReference type="SUPFAM" id="SSF51604">
    <property type="entry name" value="Enolase C-terminal domain-like"/>
    <property type="match status" value="1"/>
</dbReference>
<dbReference type="InterPro" id="IPR029065">
    <property type="entry name" value="Enolase_C-like"/>
</dbReference>
<dbReference type="EMBL" id="BANB01000088">
    <property type="protein sequence ID" value="GAN76386.1"/>
    <property type="molecule type" value="Genomic_DNA"/>
</dbReference>
<proteinExistence type="predicted"/>
<evidence type="ECO:0000313" key="3">
    <source>
        <dbReference type="Proteomes" id="UP000032680"/>
    </source>
</evidence>
<name>A0A0D6P4W6_9PROT</name>
<dbReference type="AlphaFoldDB" id="A0A0D6P4W6"/>
<accession>A0A0D6P4W6</accession>
<feature type="domain" description="Enolase C-terminal" evidence="1">
    <location>
        <begin position="4"/>
        <end position="59"/>
    </location>
</feature>
<organism evidence="2 3">
    <name type="scientific">Acidisphaera rubrifaciens HS-AP3</name>
    <dbReference type="NCBI Taxonomy" id="1231350"/>
    <lineage>
        <taxon>Bacteria</taxon>
        <taxon>Pseudomonadati</taxon>
        <taxon>Pseudomonadota</taxon>
        <taxon>Alphaproteobacteria</taxon>
        <taxon>Acetobacterales</taxon>
        <taxon>Acetobacteraceae</taxon>
        <taxon>Acidisphaera</taxon>
    </lineage>
</organism>
<keyword evidence="3" id="KW-1185">Reference proteome</keyword>
<dbReference type="Pfam" id="PF13378">
    <property type="entry name" value="MR_MLE_C"/>
    <property type="match status" value="1"/>
</dbReference>
<dbReference type="Proteomes" id="UP000032680">
    <property type="component" value="Unassembled WGS sequence"/>
</dbReference>
<dbReference type="Gene3D" id="3.20.20.120">
    <property type="entry name" value="Enolase-like C-terminal domain"/>
    <property type="match status" value="1"/>
</dbReference>
<reference evidence="2 3" key="1">
    <citation type="submission" date="2012-11" db="EMBL/GenBank/DDBJ databases">
        <title>Whole genome sequence of Acidisphaera rubrifaciens HS-AP3.</title>
        <authorList>
            <person name="Azuma Y."/>
            <person name="Higashiura N."/>
            <person name="Hirakawa H."/>
            <person name="Matsushita K."/>
        </authorList>
    </citation>
    <scope>NUCLEOTIDE SEQUENCE [LARGE SCALE GENOMIC DNA]</scope>
    <source>
        <strain evidence="2 3">HS-AP3</strain>
    </source>
</reference>
<gene>
    <name evidence="2" type="ORF">Asru_0088_09</name>
</gene>
<dbReference type="InterPro" id="IPR036849">
    <property type="entry name" value="Enolase-like_C_sf"/>
</dbReference>
<evidence type="ECO:0000259" key="1">
    <source>
        <dbReference type="Pfam" id="PF13378"/>
    </source>
</evidence>
<comment type="caution">
    <text evidence="2">The sequence shown here is derived from an EMBL/GenBank/DDBJ whole genome shotgun (WGS) entry which is preliminary data.</text>
</comment>
<evidence type="ECO:0000313" key="2">
    <source>
        <dbReference type="EMBL" id="GAN76386.1"/>
    </source>
</evidence>
<sequence length="65" mass="7356">MRPALHLHVAYAALRFRHLEWFHDHVRIEHMLFDGAPVPSGGVIRPDLSRPGFGLAFKRQDAAAV</sequence>
<protein>
    <submittedName>
        <fullName evidence="2">Mandelate racemase/muconate lactonizing protein</fullName>
    </submittedName>
</protein>